<dbReference type="GO" id="GO:0005737">
    <property type="term" value="C:cytoplasm"/>
    <property type="evidence" value="ECO:0007669"/>
    <property type="project" value="TreeGrafter"/>
</dbReference>
<evidence type="ECO:0000313" key="4">
    <source>
        <dbReference type="Proteomes" id="UP000290572"/>
    </source>
</evidence>
<keyword evidence="5" id="KW-1267">Proteomics identification</keyword>
<dbReference type="GO" id="GO:0003950">
    <property type="term" value="F:NAD+ poly-ADP-ribosyltransferase activity"/>
    <property type="evidence" value="ECO:0007669"/>
    <property type="project" value="InterPro"/>
</dbReference>
<dbReference type="PANTHER" id="PTHR36542">
    <property type="entry name" value="GIG2-LIKE PROTEIN DRED-RELATED"/>
    <property type="match status" value="1"/>
</dbReference>
<sequence length="159" mass="18243">MWAEDDLYPGVPCLQSYSVPVDGIKYLMYHGTSRYAAQQIMALGFQPSANGMLGRGVYLSRDLNKASRYPLNLPEHERVVIRVQVNVGRVKKIDYQGHPMQKTWHAHGYDTAWCPPGCGMVPSGLEEDCVWDPRRIQILDIIYPKLQHGFSHMQYGYYH</sequence>
<dbReference type="InterPro" id="IPR012317">
    <property type="entry name" value="Poly(ADP-ribose)pol_cat_dom"/>
</dbReference>
<accession>A0A498MYI2</accession>
<dbReference type="EMBL" id="QBIY01012082">
    <property type="protein sequence ID" value="RXN27028.1"/>
    <property type="molecule type" value="Genomic_DNA"/>
</dbReference>
<protein>
    <submittedName>
        <fullName evidence="3">GCRV induced gene 2i protein</fullName>
    </submittedName>
</protein>
<proteinExistence type="evidence at protein level"/>
<comment type="similarity">
    <text evidence="1">Belongs to the ARTD/PARP family.</text>
</comment>
<gene>
    <name evidence="3" type="ORF">ROHU_020481</name>
</gene>
<keyword evidence="4" id="KW-1185">Reference proteome</keyword>
<dbReference type="Proteomes" id="UP000290572">
    <property type="component" value="Unassembled WGS sequence"/>
</dbReference>
<evidence type="ECO:0000313" key="3">
    <source>
        <dbReference type="EMBL" id="RXN27028.1"/>
    </source>
</evidence>
<organism evidence="3 4">
    <name type="scientific">Labeo rohita</name>
    <name type="common">Indian major carp</name>
    <name type="synonym">Cyprinus rohita</name>
    <dbReference type="NCBI Taxonomy" id="84645"/>
    <lineage>
        <taxon>Eukaryota</taxon>
        <taxon>Metazoa</taxon>
        <taxon>Chordata</taxon>
        <taxon>Craniata</taxon>
        <taxon>Vertebrata</taxon>
        <taxon>Euteleostomi</taxon>
        <taxon>Actinopterygii</taxon>
        <taxon>Neopterygii</taxon>
        <taxon>Teleostei</taxon>
        <taxon>Ostariophysi</taxon>
        <taxon>Cypriniformes</taxon>
        <taxon>Cyprinidae</taxon>
        <taxon>Labeoninae</taxon>
        <taxon>Labeonini</taxon>
        <taxon>Labeo</taxon>
    </lineage>
</organism>
<name>A0A498MYI2_LABRO</name>
<evidence type="ECO:0000256" key="1">
    <source>
        <dbReference type="ARBA" id="ARBA00024347"/>
    </source>
</evidence>
<evidence type="ECO:0000259" key="2">
    <source>
        <dbReference type="Pfam" id="PF00644"/>
    </source>
</evidence>
<dbReference type="PANTHER" id="PTHR36542:SF2">
    <property type="entry name" value="GIG2-LIKE PROTEIN DRED-RELATED"/>
    <property type="match status" value="1"/>
</dbReference>
<dbReference type="Gene3D" id="3.90.175.10">
    <property type="entry name" value="Diphtheria Toxin, domain 1"/>
    <property type="match status" value="1"/>
</dbReference>
<dbReference type="Pfam" id="PF00644">
    <property type="entry name" value="PARP"/>
    <property type="match status" value="1"/>
</dbReference>
<reference evidence="3 4" key="1">
    <citation type="submission" date="2018-03" db="EMBL/GenBank/DDBJ databases">
        <title>Draft genome sequence of Rohu Carp (Labeo rohita).</title>
        <authorList>
            <person name="Das P."/>
            <person name="Kushwaha B."/>
            <person name="Joshi C.G."/>
            <person name="Kumar D."/>
            <person name="Nagpure N.S."/>
            <person name="Sahoo L."/>
            <person name="Das S.P."/>
            <person name="Bit A."/>
            <person name="Patnaik S."/>
            <person name="Meher P.K."/>
            <person name="Jayasankar P."/>
            <person name="Koringa P.G."/>
            <person name="Patel N.V."/>
            <person name="Hinsu A.T."/>
            <person name="Kumar R."/>
            <person name="Pandey M."/>
            <person name="Agarwal S."/>
            <person name="Srivastava S."/>
            <person name="Singh M."/>
            <person name="Iquebal M.A."/>
            <person name="Jaiswal S."/>
            <person name="Angadi U.B."/>
            <person name="Kumar N."/>
            <person name="Raza M."/>
            <person name="Shah T.M."/>
            <person name="Rai A."/>
            <person name="Jena J.K."/>
        </authorList>
    </citation>
    <scope>NUCLEOTIDE SEQUENCE [LARGE SCALE GENOMIC DNA]</scope>
    <source>
        <strain evidence="3">DASCIFA01</strain>
        <tissue evidence="3">Testis</tissue>
    </source>
</reference>
<comment type="caution">
    <text evidence="3">The sequence shown here is derived from an EMBL/GenBank/DDBJ whole genome shotgun (WGS) entry which is preliminary data.</text>
</comment>
<dbReference type="AlphaFoldDB" id="A0A498MYI2"/>
<dbReference type="FunFam" id="3.90.175.10:FF:000001">
    <property type="entry name" value="Grass carp reovirus (GCRV)-induced gene 2e"/>
    <property type="match status" value="1"/>
</dbReference>
<evidence type="ECO:0007829" key="5">
    <source>
        <dbReference type="PeptideAtlas" id="A0A498MYI2"/>
    </source>
</evidence>
<feature type="domain" description="PARP catalytic" evidence="2">
    <location>
        <begin position="25"/>
        <end position="102"/>
    </location>
</feature>
<dbReference type="SUPFAM" id="SSF56399">
    <property type="entry name" value="ADP-ribosylation"/>
    <property type="match status" value="1"/>
</dbReference>